<dbReference type="GO" id="GO:0003700">
    <property type="term" value="F:DNA-binding transcription factor activity"/>
    <property type="evidence" value="ECO:0007669"/>
    <property type="project" value="InterPro"/>
</dbReference>
<keyword evidence="2" id="KW-0663">Pyridoxal phosphate</keyword>
<dbReference type="InterPro" id="IPR004839">
    <property type="entry name" value="Aminotransferase_I/II_large"/>
</dbReference>
<protein>
    <submittedName>
        <fullName evidence="7">HTH-type transcriptional regulatory protein GabR</fullName>
    </submittedName>
</protein>
<dbReference type="CDD" id="cd07377">
    <property type="entry name" value="WHTH_GntR"/>
    <property type="match status" value="1"/>
</dbReference>
<evidence type="ECO:0000256" key="1">
    <source>
        <dbReference type="ARBA" id="ARBA00005384"/>
    </source>
</evidence>
<sequence>MNELIIFIDKESKVPIYQQIYEFIKKEIEKEQLKPGDKLPSSRALSRYLSVSRSTIDLAYDQLASEGYIEAMPCKGYYVSQLEGVYFSDSRLSKCQEEKPIVQERVKKYFHDFALNEIARGSFPYNVWQKLSKQVLAEADEEFFQLGNPCGEDGIRQAVAEYLYRSRGVKCKREQIIIGAGNDYLLMLLGTILGDGQTVAMEVATYISAYYDFRHIGYDIEQIKQDEQGLDISDLEGKSANIVYVMPSHQFPMGMIMPLKRRMALLNWAEKSQERYIIEDDYDSEFRYKGQPIPSLQGFDRNGSVIYMGTFSKSVAPSIRVSYMVLPERLMQKYLKKKHLFSVTVSKTDQKILELFLNKGYYEKHLNRMRKIYKNKHDLIVKYLKEMQDICVFHGENAGVHFVLEFINGLTEQEAIDKARDVGIQVYGVSEYCISINTEKENKVLLGYAGMEEKEIEEAMKLLKKVWHKK</sequence>
<dbReference type="Gene3D" id="1.10.10.10">
    <property type="entry name" value="Winged helix-like DNA-binding domain superfamily/Winged helix DNA-binding domain"/>
    <property type="match status" value="1"/>
</dbReference>
<dbReference type="AlphaFoldDB" id="A0A6N2UEY8"/>
<dbReference type="EMBL" id="CACRSY010000014">
    <property type="protein sequence ID" value="VYT17055.1"/>
    <property type="molecule type" value="Genomic_DNA"/>
</dbReference>
<keyword evidence="5" id="KW-0804">Transcription</keyword>
<evidence type="ECO:0000256" key="4">
    <source>
        <dbReference type="ARBA" id="ARBA00023125"/>
    </source>
</evidence>
<evidence type="ECO:0000313" key="7">
    <source>
        <dbReference type="EMBL" id="VYT17055.1"/>
    </source>
</evidence>
<comment type="similarity">
    <text evidence="1">In the C-terminal section; belongs to the class-I pyridoxal-phosphate-dependent aminotransferase family.</text>
</comment>
<dbReference type="Gene3D" id="3.40.640.10">
    <property type="entry name" value="Type I PLP-dependent aspartate aminotransferase-like (Major domain)"/>
    <property type="match status" value="1"/>
</dbReference>
<dbReference type="InterPro" id="IPR036388">
    <property type="entry name" value="WH-like_DNA-bd_sf"/>
</dbReference>
<organism evidence="7">
    <name type="scientific">Blautia hansenii</name>
    <name type="common">Ruminococcus hansenii</name>
    <dbReference type="NCBI Taxonomy" id="1322"/>
    <lineage>
        <taxon>Bacteria</taxon>
        <taxon>Bacillati</taxon>
        <taxon>Bacillota</taxon>
        <taxon>Clostridia</taxon>
        <taxon>Lachnospirales</taxon>
        <taxon>Lachnospiraceae</taxon>
        <taxon>Blautia</taxon>
    </lineage>
</organism>
<dbReference type="InterPro" id="IPR051446">
    <property type="entry name" value="HTH_trans_reg/aminotransferase"/>
</dbReference>
<reference evidence="7" key="1">
    <citation type="submission" date="2019-11" db="EMBL/GenBank/DDBJ databases">
        <authorList>
            <person name="Feng L."/>
        </authorList>
    </citation>
    <scope>NUCLEOTIDE SEQUENCE</scope>
    <source>
        <strain evidence="7">BhanseniiLFYP23</strain>
    </source>
</reference>
<dbReference type="InterPro" id="IPR015421">
    <property type="entry name" value="PyrdxlP-dep_Trfase_major"/>
</dbReference>
<evidence type="ECO:0000256" key="2">
    <source>
        <dbReference type="ARBA" id="ARBA00022898"/>
    </source>
</evidence>
<dbReference type="GO" id="GO:0030170">
    <property type="term" value="F:pyridoxal phosphate binding"/>
    <property type="evidence" value="ECO:0007669"/>
    <property type="project" value="InterPro"/>
</dbReference>
<dbReference type="InterPro" id="IPR000524">
    <property type="entry name" value="Tscrpt_reg_HTH_GntR"/>
</dbReference>
<dbReference type="SMART" id="SM00345">
    <property type="entry name" value="HTH_GNTR"/>
    <property type="match status" value="1"/>
</dbReference>
<dbReference type="RefSeq" id="WP_003019693.1">
    <property type="nucleotide sequence ID" value="NZ_CACRSY010000014.1"/>
</dbReference>
<dbReference type="PROSITE" id="PS50949">
    <property type="entry name" value="HTH_GNTR"/>
    <property type="match status" value="1"/>
</dbReference>
<gene>
    <name evidence="7" type="primary">gabR</name>
    <name evidence="7" type="ORF">BHLFYP23_00439</name>
</gene>
<evidence type="ECO:0000256" key="5">
    <source>
        <dbReference type="ARBA" id="ARBA00023163"/>
    </source>
</evidence>
<dbReference type="CDD" id="cd00609">
    <property type="entry name" value="AAT_like"/>
    <property type="match status" value="1"/>
</dbReference>
<dbReference type="InterPro" id="IPR015424">
    <property type="entry name" value="PyrdxlP-dep_Trfase"/>
</dbReference>
<dbReference type="SUPFAM" id="SSF53383">
    <property type="entry name" value="PLP-dependent transferases"/>
    <property type="match status" value="1"/>
</dbReference>
<evidence type="ECO:0000256" key="3">
    <source>
        <dbReference type="ARBA" id="ARBA00023015"/>
    </source>
</evidence>
<keyword evidence="3" id="KW-0805">Transcription regulation</keyword>
<dbReference type="PRINTS" id="PR00035">
    <property type="entry name" value="HTHGNTR"/>
</dbReference>
<dbReference type="InterPro" id="IPR036390">
    <property type="entry name" value="WH_DNA-bd_sf"/>
</dbReference>
<dbReference type="SUPFAM" id="SSF46785">
    <property type="entry name" value="Winged helix' DNA-binding domain"/>
    <property type="match status" value="1"/>
</dbReference>
<dbReference type="PANTHER" id="PTHR46577:SF1">
    <property type="entry name" value="HTH-TYPE TRANSCRIPTIONAL REGULATORY PROTEIN GABR"/>
    <property type="match status" value="1"/>
</dbReference>
<feature type="domain" description="HTH gntR-type" evidence="6">
    <location>
        <begin position="14"/>
        <end position="82"/>
    </location>
</feature>
<keyword evidence="4" id="KW-0238">DNA-binding</keyword>
<dbReference type="PANTHER" id="PTHR46577">
    <property type="entry name" value="HTH-TYPE TRANSCRIPTIONAL REGULATORY PROTEIN GABR"/>
    <property type="match status" value="1"/>
</dbReference>
<evidence type="ECO:0000259" key="6">
    <source>
        <dbReference type="PROSITE" id="PS50949"/>
    </source>
</evidence>
<dbReference type="GO" id="GO:0003677">
    <property type="term" value="F:DNA binding"/>
    <property type="evidence" value="ECO:0007669"/>
    <property type="project" value="UniProtKB-KW"/>
</dbReference>
<dbReference type="Pfam" id="PF00392">
    <property type="entry name" value="GntR"/>
    <property type="match status" value="1"/>
</dbReference>
<proteinExistence type="inferred from homology"/>
<accession>A0A6N2UEY8</accession>
<dbReference type="Pfam" id="PF00155">
    <property type="entry name" value="Aminotran_1_2"/>
    <property type="match status" value="1"/>
</dbReference>
<name>A0A6N2UEY8_BLAHA</name>